<name>A0A9N8YWY8_9GLOM</name>
<evidence type="ECO:0000313" key="2">
    <source>
        <dbReference type="Proteomes" id="UP000789759"/>
    </source>
</evidence>
<dbReference type="AlphaFoldDB" id="A0A9N8YWY8"/>
<reference evidence="1" key="1">
    <citation type="submission" date="2021-06" db="EMBL/GenBank/DDBJ databases">
        <authorList>
            <person name="Kallberg Y."/>
            <person name="Tangrot J."/>
            <person name="Rosling A."/>
        </authorList>
    </citation>
    <scope>NUCLEOTIDE SEQUENCE</scope>
    <source>
        <strain evidence="1">FL966</strain>
    </source>
</reference>
<protein>
    <submittedName>
        <fullName evidence="1">5344_t:CDS:1</fullName>
    </submittedName>
</protein>
<dbReference type="EMBL" id="CAJVQA010000137">
    <property type="protein sequence ID" value="CAG8457918.1"/>
    <property type="molecule type" value="Genomic_DNA"/>
</dbReference>
<evidence type="ECO:0000313" key="1">
    <source>
        <dbReference type="EMBL" id="CAG8457918.1"/>
    </source>
</evidence>
<gene>
    <name evidence="1" type="ORF">CPELLU_LOCUS480</name>
</gene>
<comment type="caution">
    <text evidence="1">The sequence shown here is derived from an EMBL/GenBank/DDBJ whole genome shotgun (WGS) entry which is preliminary data.</text>
</comment>
<sequence length="132" mass="14542">MGIFQLFSWSFCFSHSSGNYDMNLQLLLWSFCFSHSSDNYGVDLSAFLMVFCFSPSGDYGGILSSVNYSESFGFSRGLPASLILPAIMVSSFVDYGESFGFSCGFSASLLPVIIELFLWSSCFSHSSSDYDS</sequence>
<accession>A0A9N8YWY8</accession>
<dbReference type="Proteomes" id="UP000789759">
    <property type="component" value="Unassembled WGS sequence"/>
</dbReference>
<keyword evidence="2" id="KW-1185">Reference proteome</keyword>
<proteinExistence type="predicted"/>
<organism evidence="1 2">
    <name type="scientific">Cetraspora pellucida</name>
    <dbReference type="NCBI Taxonomy" id="1433469"/>
    <lineage>
        <taxon>Eukaryota</taxon>
        <taxon>Fungi</taxon>
        <taxon>Fungi incertae sedis</taxon>
        <taxon>Mucoromycota</taxon>
        <taxon>Glomeromycotina</taxon>
        <taxon>Glomeromycetes</taxon>
        <taxon>Diversisporales</taxon>
        <taxon>Gigasporaceae</taxon>
        <taxon>Cetraspora</taxon>
    </lineage>
</organism>